<keyword evidence="8" id="KW-0408">Iron</keyword>
<keyword evidence="6" id="KW-0223">Dioxygenase</keyword>
<dbReference type="PANTHER" id="PTHR13986:SF8">
    <property type="entry name" value="PROLYL 3-HYDROXYLASE 1-LIKE PROTEIN"/>
    <property type="match status" value="1"/>
</dbReference>
<dbReference type="AlphaFoldDB" id="A0A914VDP6"/>
<dbReference type="GO" id="GO:0005783">
    <property type="term" value="C:endoplasmic reticulum"/>
    <property type="evidence" value="ECO:0007669"/>
    <property type="project" value="TreeGrafter"/>
</dbReference>
<dbReference type="Pfam" id="PF13640">
    <property type="entry name" value="2OG-FeII_Oxy_3"/>
    <property type="match status" value="1"/>
</dbReference>
<dbReference type="GO" id="GO:0005518">
    <property type="term" value="F:collagen binding"/>
    <property type="evidence" value="ECO:0007669"/>
    <property type="project" value="TreeGrafter"/>
</dbReference>
<evidence type="ECO:0000256" key="3">
    <source>
        <dbReference type="ARBA" id="ARBA00022723"/>
    </source>
</evidence>
<dbReference type="InterPro" id="IPR006620">
    <property type="entry name" value="Pro_4_hyd_alph"/>
</dbReference>
<evidence type="ECO:0000256" key="1">
    <source>
        <dbReference type="ARBA" id="ARBA00001961"/>
    </source>
</evidence>
<dbReference type="GO" id="GO:0030199">
    <property type="term" value="P:collagen fibril organization"/>
    <property type="evidence" value="ECO:0007669"/>
    <property type="project" value="TreeGrafter"/>
</dbReference>
<keyword evidence="5" id="KW-0256">Endoplasmic reticulum</keyword>
<dbReference type="Gene3D" id="2.60.120.620">
    <property type="entry name" value="q2cbj1_9rhob like domain"/>
    <property type="match status" value="1"/>
</dbReference>
<keyword evidence="9" id="KW-0325">Glycoprotein</keyword>
<evidence type="ECO:0000256" key="5">
    <source>
        <dbReference type="ARBA" id="ARBA00022824"/>
    </source>
</evidence>
<keyword evidence="12" id="KW-1185">Reference proteome</keyword>
<dbReference type="InterPro" id="IPR011990">
    <property type="entry name" value="TPR-like_helical_dom_sf"/>
</dbReference>
<keyword evidence="7" id="KW-0560">Oxidoreductase</keyword>
<sequence>MLAALVLLLGACTATPDDPTITYDQLFKWGKGEYTMENWYDCVAYMKRAIEDYKYYKDEVLWCREMCFRQLPPYTESDGPQVELAIFHRFTERALCLVRCKLDRFGSLRPPHEVDPEVDEAFAKRKPYHYMQFCHWKLNDLENAVKAAYTFLIANPDDQMMGENLGYYATLPKYSPKMLVDLEEAPYQKLYLAGVQAYEEEDWVQVIDKLERSLEEYWIADEMCRLGCQSSVDWSALEVAPEYFVFIASMHAAVLRCIRDCPKTLDRIRGKYLNDFLPSHYNYLQFAYWKANRGRNACQSVGTYLLFEPDDEAMLENKIFYENSFATKDQDLFIPTNDAMAYIKRLKLEARSLQFVEERFKFVDGVLPSERVDDRKPLDIAVPEIDIYQQTPSTQDAESTKVSSKHSSVKVSKSVEKDENALKSTETAFEPEMDRLERLQLQKGVQLVKKERELKGDLRFFADKVLTRAECDALLQLEVYLLEEDDRTDLSHPVHADNCILRENGCVKEQPAMVWRDYSAILYLNDANDHFDGGQFIFTDDDGNVQAEVRPVCGRMVGFSGETLHGVRAVRRGTRCVLAMWMTLDEEYHERERLDAQQRLAHIELRSAQSDEGANEYADVL</sequence>
<dbReference type="Proteomes" id="UP000887566">
    <property type="component" value="Unplaced"/>
</dbReference>
<evidence type="ECO:0000256" key="9">
    <source>
        <dbReference type="ARBA" id="ARBA00023180"/>
    </source>
</evidence>
<evidence type="ECO:0000259" key="11">
    <source>
        <dbReference type="PROSITE" id="PS51471"/>
    </source>
</evidence>
<evidence type="ECO:0000313" key="13">
    <source>
        <dbReference type="WBParaSite" id="PSAMB.scaffold1825size27569.g15079.t1"/>
    </source>
</evidence>
<dbReference type="InterPro" id="IPR005123">
    <property type="entry name" value="Oxoglu/Fe-dep_dioxygenase_dom"/>
</dbReference>
<name>A0A914VDP6_9BILA</name>
<dbReference type="GO" id="GO:0051213">
    <property type="term" value="F:dioxygenase activity"/>
    <property type="evidence" value="ECO:0007669"/>
    <property type="project" value="UniProtKB-KW"/>
</dbReference>
<feature type="signal peptide" evidence="10">
    <location>
        <begin position="1"/>
        <end position="16"/>
    </location>
</feature>
<dbReference type="PANTHER" id="PTHR13986">
    <property type="entry name" value="PROTEIN LYSINE HYDROXYLATION COMPLEX COMPONENT"/>
    <property type="match status" value="1"/>
</dbReference>
<comment type="similarity">
    <text evidence="2">Belongs to the leprecan family.</text>
</comment>
<organism evidence="12 13">
    <name type="scientific">Plectus sambesii</name>
    <dbReference type="NCBI Taxonomy" id="2011161"/>
    <lineage>
        <taxon>Eukaryota</taxon>
        <taxon>Metazoa</taxon>
        <taxon>Ecdysozoa</taxon>
        <taxon>Nematoda</taxon>
        <taxon>Chromadorea</taxon>
        <taxon>Plectida</taxon>
        <taxon>Plectina</taxon>
        <taxon>Plectoidea</taxon>
        <taxon>Plectidae</taxon>
        <taxon>Plectus</taxon>
    </lineage>
</organism>
<dbReference type="InterPro" id="IPR052284">
    <property type="entry name" value="Collagen_mod_leprecan"/>
</dbReference>
<dbReference type="GO" id="GO:0016705">
    <property type="term" value="F:oxidoreductase activity, acting on paired donors, with incorporation or reduction of molecular oxygen"/>
    <property type="evidence" value="ECO:0007669"/>
    <property type="project" value="InterPro"/>
</dbReference>
<dbReference type="GO" id="GO:0031418">
    <property type="term" value="F:L-ascorbic acid binding"/>
    <property type="evidence" value="ECO:0007669"/>
    <property type="project" value="InterPro"/>
</dbReference>
<dbReference type="InterPro" id="IPR044862">
    <property type="entry name" value="Pro_4_hyd_alph_FE2OG_OXY"/>
</dbReference>
<keyword evidence="3" id="KW-0479">Metal-binding</keyword>
<dbReference type="Pfam" id="PF23557">
    <property type="entry name" value="TPR_leprecan"/>
    <property type="match status" value="1"/>
</dbReference>
<evidence type="ECO:0000256" key="6">
    <source>
        <dbReference type="ARBA" id="ARBA00022964"/>
    </source>
</evidence>
<evidence type="ECO:0000256" key="8">
    <source>
        <dbReference type="ARBA" id="ARBA00023004"/>
    </source>
</evidence>
<evidence type="ECO:0000313" key="12">
    <source>
        <dbReference type="Proteomes" id="UP000887566"/>
    </source>
</evidence>
<keyword evidence="4 10" id="KW-0732">Signal</keyword>
<evidence type="ECO:0000256" key="2">
    <source>
        <dbReference type="ARBA" id="ARBA00006487"/>
    </source>
</evidence>
<protein>
    <submittedName>
        <fullName evidence="13">Fe2OG dioxygenase domain-containing protein</fullName>
    </submittedName>
</protein>
<dbReference type="SMART" id="SM00702">
    <property type="entry name" value="P4Hc"/>
    <property type="match status" value="1"/>
</dbReference>
<dbReference type="WBParaSite" id="PSAMB.scaffold1825size27569.g15079.t1">
    <property type="protein sequence ID" value="PSAMB.scaffold1825size27569.g15079.t1"/>
    <property type="gene ID" value="PSAMB.scaffold1825size27569.g15079"/>
</dbReference>
<dbReference type="Gene3D" id="1.25.40.10">
    <property type="entry name" value="Tetratricopeptide repeat domain"/>
    <property type="match status" value="2"/>
</dbReference>
<evidence type="ECO:0000256" key="10">
    <source>
        <dbReference type="SAM" id="SignalP"/>
    </source>
</evidence>
<evidence type="ECO:0000256" key="4">
    <source>
        <dbReference type="ARBA" id="ARBA00022729"/>
    </source>
</evidence>
<dbReference type="PROSITE" id="PS51471">
    <property type="entry name" value="FE2OG_OXY"/>
    <property type="match status" value="1"/>
</dbReference>
<comment type="cofactor">
    <cofactor evidence="1">
        <name>L-ascorbate</name>
        <dbReference type="ChEBI" id="CHEBI:38290"/>
    </cofactor>
</comment>
<accession>A0A914VDP6</accession>
<dbReference type="InterPro" id="IPR056585">
    <property type="entry name" value="Leprecan_dom"/>
</dbReference>
<feature type="chain" id="PRO_5037148876" evidence="10">
    <location>
        <begin position="17"/>
        <end position="621"/>
    </location>
</feature>
<reference evidence="13" key="1">
    <citation type="submission" date="2022-11" db="UniProtKB">
        <authorList>
            <consortium name="WormBaseParasite"/>
        </authorList>
    </citation>
    <scope>IDENTIFICATION</scope>
</reference>
<feature type="domain" description="Fe2OG dioxygenase" evidence="11">
    <location>
        <begin position="470"/>
        <end position="584"/>
    </location>
</feature>
<evidence type="ECO:0000256" key="7">
    <source>
        <dbReference type="ARBA" id="ARBA00023002"/>
    </source>
</evidence>
<dbReference type="GO" id="GO:0005506">
    <property type="term" value="F:iron ion binding"/>
    <property type="evidence" value="ECO:0007669"/>
    <property type="project" value="InterPro"/>
</dbReference>
<proteinExistence type="inferred from homology"/>